<gene>
    <name evidence="5" type="ORF">ATN88_13405</name>
</gene>
<evidence type="ECO:0000256" key="3">
    <source>
        <dbReference type="SAM" id="MobiDB-lite"/>
    </source>
</evidence>
<dbReference type="SUPFAM" id="SSF48452">
    <property type="entry name" value="TPR-like"/>
    <property type="match status" value="1"/>
</dbReference>
<dbReference type="InterPro" id="IPR019734">
    <property type="entry name" value="TPR_rpt"/>
</dbReference>
<keyword evidence="2" id="KW-0802">TPR repeat</keyword>
<sequence>MSELNKMLSDLASPNHNESTLSVAPTPTAWRFRVARIAMILGFVVVLGSVAVWAVSGDAKEDAEQASATTQAPASVSPEKPAAQTVGMARENKPEKGQQFEAQQANAEQAKVAPTLSPTQKVVNHDNDYVVRTQAVQPKPEVIEPTKPKAVEKRSVSKPVEEKDTTTAIAAVKPAPVNVSAAPVKVEPVRAEPVKATPPVAKTVVVSESNNNKNASLIVETVELSGPELAAIAYEKAQKRAQIGDTKQAIAFLKDAVNYHPNHVAAVNQLAGMLYGRNQIRDAENVLRSGIKANPESASLKLTLARIYQQNNREESALNVLLEPVYGRSVDDIRMVSMRAGLAQKLGNHAEAQNSYLWLTKVEPEQGRWWLGSGVSAERTGDYAQAKQSYEQAIDAGGLSNQSMQFARQRLVYLNSAKGADNGH</sequence>
<dbReference type="AlphaFoldDB" id="A0A135I3K9"/>
<dbReference type="RefSeq" id="WP_067419670.1">
    <property type="nucleotide sequence ID" value="NZ_LNTY01000058.1"/>
</dbReference>
<organism evidence="5 6">
    <name type="scientific">Enterovibrio coralii</name>
    <dbReference type="NCBI Taxonomy" id="294935"/>
    <lineage>
        <taxon>Bacteria</taxon>
        <taxon>Pseudomonadati</taxon>
        <taxon>Pseudomonadota</taxon>
        <taxon>Gammaproteobacteria</taxon>
        <taxon>Vibrionales</taxon>
        <taxon>Vibrionaceae</taxon>
        <taxon>Enterovibrio</taxon>
    </lineage>
</organism>
<keyword evidence="1" id="KW-0677">Repeat</keyword>
<evidence type="ECO:0000256" key="4">
    <source>
        <dbReference type="SAM" id="Phobius"/>
    </source>
</evidence>
<evidence type="ECO:0000313" key="6">
    <source>
        <dbReference type="Proteomes" id="UP000070529"/>
    </source>
</evidence>
<dbReference type="STRING" id="294935.ATN88_13405"/>
<keyword evidence="6" id="KW-1185">Reference proteome</keyword>
<dbReference type="InterPro" id="IPR052346">
    <property type="entry name" value="O-mannosyl-transferase_TMTC"/>
</dbReference>
<dbReference type="GO" id="GO:0035269">
    <property type="term" value="P:protein O-linked glycosylation via mannose"/>
    <property type="evidence" value="ECO:0007669"/>
    <property type="project" value="TreeGrafter"/>
</dbReference>
<keyword evidence="4" id="KW-0812">Transmembrane</keyword>
<evidence type="ECO:0000256" key="2">
    <source>
        <dbReference type="ARBA" id="ARBA00022803"/>
    </source>
</evidence>
<dbReference type="Proteomes" id="UP000070529">
    <property type="component" value="Unassembled WGS sequence"/>
</dbReference>
<dbReference type="InterPro" id="IPR011990">
    <property type="entry name" value="TPR-like_helical_dom_sf"/>
</dbReference>
<dbReference type="Gene3D" id="1.25.40.10">
    <property type="entry name" value="Tetratricopeptide repeat domain"/>
    <property type="match status" value="2"/>
</dbReference>
<dbReference type="Pfam" id="PF14559">
    <property type="entry name" value="TPR_19"/>
    <property type="match status" value="1"/>
</dbReference>
<proteinExistence type="predicted"/>
<dbReference type="GO" id="GO:0000030">
    <property type="term" value="F:mannosyltransferase activity"/>
    <property type="evidence" value="ECO:0007669"/>
    <property type="project" value="TreeGrafter"/>
</dbReference>
<dbReference type="PANTHER" id="PTHR44227">
    <property type="match status" value="1"/>
</dbReference>
<dbReference type="EMBL" id="LNTY01000058">
    <property type="protein sequence ID" value="KXF80027.1"/>
    <property type="molecule type" value="Genomic_DNA"/>
</dbReference>
<reference evidence="5 6" key="1">
    <citation type="submission" date="2015-11" db="EMBL/GenBank/DDBJ databases">
        <title>Genomic Taxonomy of the Vibrionaceae.</title>
        <authorList>
            <person name="Gomez-Gil B."/>
            <person name="Enciso-Ibarra J."/>
        </authorList>
    </citation>
    <scope>NUCLEOTIDE SEQUENCE [LARGE SCALE GENOMIC DNA]</scope>
    <source>
        <strain evidence="5 6">CAIM 912</strain>
    </source>
</reference>
<feature type="compositionally biased region" description="Polar residues" evidence="3">
    <location>
        <begin position="12"/>
        <end position="22"/>
    </location>
</feature>
<dbReference type="SMART" id="SM00028">
    <property type="entry name" value="TPR"/>
    <property type="match status" value="4"/>
</dbReference>
<keyword evidence="4" id="KW-0472">Membrane</keyword>
<accession>A0A135I3K9</accession>
<dbReference type="Pfam" id="PF13432">
    <property type="entry name" value="TPR_16"/>
    <property type="match status" value="1"/>
</dbReference>
<dbReference type="GO" id="GO:0030968">
    <property type="term" value="P:endoplasmic reticulum unfolded protein response"/>
    <property type="evidence" value="ECO:0007669"/>
    <property type="project" value="TreeGrafter"/>
</dbReference>
<feature type="region of interest" description="Disordered" evidence="3">
    <location>
        <begin position="1"/>
        <end position="22"/>
    </location>
</feature>
<evidence type="ECO:0000313" key="5">
    <source>
        <dbReference type="EMBL" id="KXF80027.1"/>
    </source>
</evidence>
<protein>
    <submittedName>
        <fullName evidence="5">Uncharacterized protein</fullName>
    </submittedName>
</protein>
<feature type="transmembrane region" description="Helical" evidence="4">
    <location>
        <begin position="37"/>
        <end position="55"/>
    </location>
</feature>
<dbReference type="PANTHER" id="PTHR44227:SF3">
    <property type="entry name" value="PROTEIN O-MANNOSYL-TRANSFERASE TMTC4"/>
    <property type="match status" value="1"/>
</dbReference>
<keyword evidence="4" id="KW-1133">Transmembrane helix</keyword>
<name>A0A135I3K9_9GAMM</name>
<feature type="region of interest" description="Disordered" evidence="3">
    <location>
        <begin position="64"/>
        <end position="100"/>
    </location>
</feature>
<dbReference type="OrthoDB" id="5406098at2"/>
<evidence type="ECO:0000256" key="1">
    <source>
        <dbReference type="ARBA" id="ARBA00022737"/>
    </source>
</evidence>
<comment type="caution">
    <text evidence="5">The sequence shown here is derived from an EMBL/GenBank/DDBJ whole genome shotgun (WGS) entry which is preliminary data.</text>
</comment>